<accession>A0AC61RBV4</accession>
<dbReference type="EMBL" id="SRYB01000031">
    <property type="protein sequence ID" value="TGY77062.1"/>
    <property type="molecule type" value="Genomic_DNA"/>
</dbReference>
<sequence>MQNYNIILNCANELRIFLYFCNINFDKKDIVMINRVKRILGVMMLSLLCVDIVLAIEPTWEVNMGSVFDNREGDTKMNNAKTFFFVTLAPEIGLKFSDKDRISGGAVWTQPLENTVKNGKIIPLLYYRHESDTWKFSMGMFPRTQLHQRLPGFLWNDSLEYFQKSIRGALVQYNHDKGFFDAYIDWRGIQSEITREAFNIVFHGECKPKGDVFIIGGHLMMNHLARRKNSPDDERVVDNFLVNTYLGMELDKYVPLDKFNVKAGAVMTIERNRADEIGWRTPGGFWMDLLAEWKFLGLRNSLYIGGKLFPEYGELGSVLYQGEPFYMSSFYNRTDIYAKIFSNKNLNLEAQLNFNFAKNNFIFYQRLILEVQVGNITSYSKR</sequence>
<gene>
    <name evidence="1" type="ORF">E5331_16300</name>
</gene>
<dbReference type="Proteomes" id="UP000306319">
    <property type="component" value="Unassembled WGS sequence"/>
</dbReference>
<evidence type="ECO:0000313" key="1">
    <source>
        <dbReference type="EMBL" id="TGY77062.1"/>
    </source>
</evidence>
<comment type="caution">
    <text evidence="1">The sequence shown here is derived from an EMBL/GenBank/DDBJ whole genome shotgun (WGS) entry which is preliminary data.</text>
</comment>
<organism evidence="1 2">
    <name type="scientific">Lepagella muris</name>
    <dbReference type="NCBI Taxonomy" id="3032870"/>
    <lineage>
        <taxon>Bacteria</taxon>
        <taxon>Pseudomonadati</taxon>
        <taxon>Bacteroidota</taxon>
        <taxon>Bacteroidia</taxon>
        <taxon>Bacteroidales</taxon>
        <taxon>Muribaculaceae</taxon>
        <taxon>Lepagella</taxon>
    </lineage>
</organism>
<evidence type="ECO:0000313" key="2">
    <source>
        <dbReference type="Proteomes" id="UP000306319"/>
    </source>
</evidence>
<keyword evidence="2" id="KW-1185">Reference proteome</keyword>
<proteinExistence type="predicted"/>
<name>A0AC61RBV4_9BACT</name>
<protein>
    <submittedName>
        <fullName evidence="1">Uncharacterized protein</fullName>
    </submittedName>
</protein>
<reference evidence="1" key="1">
    <citation type="submission" date="2019-04" db="EMBL/GenBank/DDBJ databases">
        <title>Microbes associate with the intestines of laboratory mice.</title>
        <authorList>
            <person name="Navarre W."/>
            <person name="Wong E."/>
            <person name="Huang K."/>
            <person name="Tropini C."/>
            <person name="Ng K."/>
            <person name="Yu B."/>
        </authorList>
    </citation>
    <scope>NUCLEOTIDE SEQUENCE</scope>
    <source>
        <strain evidence="1">NM04_E33</strain>
    </source>
</reference>